<dbReference type="SUPFAM" id="SSF53335">
    <property type="entry name" value="S-adenosyl-L-methionine-dependent methyltransferases"/>
    <property type="match status" value="1"/>
</dbReference>
<dbReference type="PANTHER" id="PTHR10509">
    <property type="entry name" value="O-METHYLTRANSFERASE-RELATED"/>
    <property type="match status" value="1"/>
</dbReference>
<proteinExistence type="predicted"/>
<dbReference type="RefSeq" id="WP_377868651.1">
    <property type="nucleotide sequence ID" value="NZ_JBHMAY010000007.1"/>
</dbReference>
<dbReference type="EC" id="2.1.1.-" evidence="4"/>
<evidence type="ECO:0000256" key="1">
    <source>
        <dbReference type="ARBA" id="ARBA00022603"/>
    </source>
</evidence>
<dbReference type="InterPro" id="IPR002935">
    <property type="entry name" value="SAM_O-MeTrfase"/>
</dbReference>
<keyword evidence="1 4" id="KW-0489">Methyltransferase</keyword>
<dbReference type="Pfam" id="PF01596">
    <property type="entry name" value="Methyltransf_3"/>
    <property type="match status" value="1"/>
</dbReference>
<dbReference type="GO" id="GO:0032259">
    <property type="term" value="P:methylation"/>
    <property type="evidence" value="ECO:0007669"/>
    <property type="project" value="UniProtKB-KW"/>
</dbReference>
<dbReference type="EMBL" id="JBHRWI010000015">
    <property type="protein sequence ID" value="MFC3510613.1"/>
    <property type="molecule type" value="Genomic_DNA"/>
</dbReference>
<dbReference type="InterPro" id="IPR029063">
    <property type="entry name" value="SAM-dependent_MTases_sf"/>
</dbReference>
<dbReference type="Gene3D" id="3.40.50.150">
    <property type="entry name" value="Vaccinia Virus protein VP39"/>
    <property type="match status" value="1"/>
</dbReference>
<keyword evidence="3" id="KW-0949">S-adenosyl-L-methionine</keyword>
<dbReference type="PROSITE" id="PS51682">
    <property type="entry name" value="SAM_OMT_I"/>
    <property type="match status" value="1"/>
</dbReference>
<reference evidence="5" key="1">
    <citation type="journal article" date="2019" name="Int. J. Syst. Evol. Microbiol.">
        <title>The Global Catalogue of Microorganisms (GCM) 10K type strain sequencing project: providing services to taxonomists for standard genome sequencing and annotation.</title>
        <authorList>
            <consortium name="The Broad Institute Genomics Platform"/>
            <consortium name="The Broad Institute Genome Sequencing Center for Infectious Disease"/>
            <person name="Wu L."/>
            <person name="Ma J."/>
        </authorList>
    </citation>
    <scope>NUCLEOTIDE SEQUENCE [LARGE SCALE GENOMIC DNA]</scope>
    <source>
        <strain evidence="5">CGMCC 4.7682</strain>
    </source>
</reference>
<dbReference type="InterPro" id="IPR050362">
    <property type="entry name" value="Cation-dep_OMT"/>
</dbReference>
<protein>
    <submittedName>
        <fullName evidence="4">O-methyltransferase</fullName>
        <ecNumber evidence="4">2.1.1.-</ecNumber>
    </submittedName>
</protein>
<keyword evidence="5" id="KW-1185">Reference proteome</keyword>
<dbReference type="PANTHER" id="PTHR10509:SF14">
    <property type="entry name" value="CAFFEOYL-COA O-METHYLTRANSFERASE 3-RELATED"/>
    <property type="match status" value="1"/>
</dbReference>
<organism evidence="4 5">
    <name type="scientific">Amycolatopsis halotolerans</name>
    <dbReference type="NCBI Taxonomy" id="330083"/>
    <lineage>
        <taxon>Bacteria</taxon>
        <taxon>Bacillati</taxon>
        <taxon>Actinomycetota</taxon>
        <taxon>Actinomycetes</taxon>
        <taxon>Pseudonocardiales</taxon>
        <taxon>Pseudonocardiaceae</taxon>
        <taxon>Amycolatopsis</taxon>
    </lineage>
</organism>
<evidence type="ECO:0000256" key="2">
    <source>
        <dbReference type="ARBA" id="ARBA00022679"/>
    </source>
</evidence>
<evidence type="ECO:0000256" key="3">
    <source>
        <dbReference type="ARBA" id="ARBA00022691"/>
    </source>
</evidence>
<dbReference type="GO" id="GO:0008168">
    <property type="term" value="F:methyltransferase activity"/>
    <property type="evidence" value="ECO:0007669"/>
    <property type="project" value="UniProtKB-KW"/>
</dbReference>
<evidence type="ECO:0000313" key="5">
    <source>
        <dbReference type="Proteomes" id="UP001595764"/>
    </source>
</evidence>
<evidence type="ECO:0000313" key="4">
    <source>
        <dbReference type="EMBL" id="MFC3510613.1"/>
    </source>
</evidence>
<keyword evidence="2 4" id="KW-0808">Transferase</keyword>
<accession>A0ABV7QE41</accession>
<comment type="caution">
    <text evidence="4">The sequence shown here is derived from an EMBL/GenBank/DDBJ whole genome shotgun (WGS) entry which is preliminary data.</text>
</comment>
<dbReference type="CDD" id="cd02440">
    <property type="entry name" value="AdoMet_MTases"/>
    <property type="match status" value="1"/>
</dbReference>
<sequence>MTDRTFIPARLLQYVRDTSLRESDVLRRLREETATLPAGDALRIPPEEGQLLALLIRLSGARKALELGTFTGYGTLWMASALPADGKILTCDLAAKWPGIGAPHWARAGLEDRIEQHLGDAREYLEQLLATGHRETFDFVFIDADKSNYRNYYRLSFELLRPGGLIVVDNTLLFGRVLDPAESDPETAEVSRLNAELRADDRIDLSLLPVADGVTLVRKKTG</sequence>
<gene>
    <name evidence="4" type="ORF">ACFORO_10605</name>
</gene>
<dbReference type="Proteomes" id="UP001595764">
    <property type="component" value="Unassembled WGS sequence"/>
</dbReference>
<name>A0ABV7QE41_9PSEU</name>